<feature type="signal peptide" evidence="2">
    <location>
        <begin position="1"/>
        <end position="23"/>
    </location>
</feature>
<feature type="domain" description="Secretion system C-terminal sorting" evidence="3">
    <location>
        <begin position="304"/>
        <end position="366"/>
    </location>
</feature>
<proteinExistence type="predicted"/>
<dbReference type="Pfam" id="PF18962">
    <property type="entry name" value="Por_Secre_tail"/>
    <property type="match status" value="1"/>
</dbReference>
<dbReference type="OrthoDB" id="881122at2"/>
<keyword evidence="1 2" id="KW-0732">Signal</keyword>
<evidence type="ECO:0000256" key="2">
    <source>
        <dbReference type="SAM" id="SignalP"/>
    </source>
</evidence>
<dbReference type="InterPro" id="IPR026444">
    <property type="entry name" value="Secre_tail"/>
</dbReference>
<keyword evidence="5" id="KW-1185">Reference proteome</keyword>
<evidence type="ECO:0000313" key="5">
    <source>
        <dbReference type="Proteomes" id="UP000184335"/>
    </source>
</evidence>
<name>A0A1M6FGE9_9FLAO</name>
<evidence type="ECO:0000313" key="4">
    <source>
        <dbReference type="EMBL" id="SHI96804.1"/>
    </source>
</evidence>
<accession>A0A1M6FGE9</accession>
<organism evidence="4 5">
    <name type="scientific">Cruoricaptor ignavus</name>
    <dbReference type="NCBI Taxonomy" id="1118202"/>
    <lineage>
        <taxon>Bacteria</taxon>
        <taxon>Pseudomonadati</taxon>
        <taxon>Bacteroidota</taxon>
        <taxon>Flavobacteriia</taxon>
        <taxon>Flavobacteriales</taxon>
        <taxon>Weeksellaceae</taxon>
        <taxon>Cruoricaptor</taxon>
    </lineage>
</organism>
<dbReference type="RefSeq" id="WP_073179878.1">
    <property type="nucleotide sequence ID" value="NZ_FQYI01000007.1"/>
</dbReference>
<protein>
    <submittedName>
        <fullName evidence="4">Por secretion system C-terminal sorting domain-containing protein</fullName>
    </submittedName>
</protein>
<dbReference type="EMBL" id="FQYI01000007">
    <property type="protein sequence ID" value="SHI96804.1"/>
    <property type="molecule type" value="Genomic_DNA"/>
</dbReference>
<evidence type="ECO:0000256" key="1">
    <source>
        <dbReference type="ARBA" id="ARBA00022729"/>
    </source>
</evidence>
<dbReference type="NCBIfam" id="TIGR04183">
    <property type="entry name" value="Por_Secre_tail"/>
    <property type="match status" value="1"/>
</dbReference>
<reference evidence="4 5" key="1">
    <citation type="submission" date="2016-11" db="EMBL/GenBank/DDBJ databases">
        <authorList>
            <person name="Jaros S."/>
            <person name="Januszkiewicz K."/>
            <person name="Wedrychowicz H."/>
        </authorList>
    </citation>
    <scope>NUCLEOTIDE SEQUENCE [LARGE SCALE GENOMIC DNA]</scope>
    <source>
        <strain evidence="4 5">DSM 25479</strain>
    </source>
</reference>
<feature type="chain" id="PRO_5012635646" evidence="2">
    <location>
        <begin position="24"/>
        <end position="367"/>
    </location>
</feature>
<gene>
    <name evidence="4" type="ORF">SAMN05443429_1073</name>
</gene>
<sequence>MITTTIPRTILAAALFTAAVAEAQTPIRDKYIFTQENLTYEPLAKPTVLATGTGLIGPELIDGRRYDIDLPFEFNFNGKNFNKVQLNSYGYIVFNPKNPKSFPNPFNVKYYSTGPNGYTDEGVFSALATNLGIISSNPENRAYPDTSNTTLSYEVRGEEGRREIVFQWYNFQLYYFNRSKAYDQLDFQIILSEDGSLKSVYNIRSKQVDGDVRFWVGIGAPSVANEGRTDYSMRISEGNANSNWLTTTESHEPKVISQYQSDYIGIKYSLDALPPSGLSYTFTPKDEVMGIKENSKKKAVQITPNPASEIITIKADGFKLAELIDLNGRKIIESQKPNIYVKGLKPGVYLLKIVTSTEIISEKVIVK</sequence>
<dbReference type="Proteomes" id="UP000184335">
    <property type="component" value="Unassembled WGS sequence"/>
</dbReference>
<dbReference type="AlphaFoldDB" id="A0A1M6FGE9"/>
<evidence type="ECO:0000259" key="3">
    <source>
        <dbReference type="Pfam" id="PF18962"/>
    </source>
</evidence>
<dbReference type="STRING" id="1118202.SAMN05443429_1073"/>